<evidence type="ECO:0000256" key="2">
    <source>
        <dbReference type="ARBA" id="ARBA00001946"/>
    </source>
</evidence>
<evidence type="ECO:0000256" key="8">
    <source>
        <dbReference type="ARBA" id="ARBA00022842"/>
    </source>
</evidence>
<dbReference type="Proteomes" id="UP000440694">
    <property type="component" value="Unassembled WGS sequence"/>
</dbReference>
<dbReference type="InterPro" id="IPR023214">
    <property type="entry name" value="HAD_sf"/>
</dbReference>
<dbReference type="Gene3D" id="3.40.50.1000">
    <property type="entry name" value="HAD superfamily/HAD-like"/>
    <property type="match status" value="1"/>
</dbReference>
<dbReference type="PRINTS" id="PR00413">
    <property type="entry name" value="HADHALOGNASE"/>
</dbReference>
<gene>
    <name evidence="11" type="primary">gph</name>
    <name evidence="11" type="ORF">GIW81_00370</name>
</gene>
<comment type="function">
    <text evidence="10">Specifically catalyzes the dephosphorylation of 2-phosphoglycolate. Is involved in the dissimilation of the intracellular 2-phosphoglycolate formed during the DNA repair of 3'-phosphoglycolate ends, a major class of DNA lesions induced by oxidative stress.</text>
</comment>
<dbReference type="EMBL" id="WMBQ01000001">
    <property type="protein sequence ID" value="MTD92786.1"/>
    <property type="molecule type" value="Genomic_DNA"/>
</dbReference>
<comment type="catalytic activity">
    <reaction evidence="1 10">
        <text>2-phosphoglycolate + H2O = glycolate + phosphate</text>
        <dbReference type="Rhea" id="RHEA:14369"/>
        <dbReference type="ChEBI" id="CHEBI:15377"/>
        <dbReference type="ChEBI" id="CHEBI:29805"/>
        <dbReference type="ChEBI" id="CHEBI:43474"/>
        <dbReference type="ChEBI" id="CHEBI:58033"/>
        <dbReference type="EC" id="3.1.3.18"/>
    </reaction>
</comment>
<keyword evidence="7 10" id="KW-0378">Hydrolase</keyword>
<dbReference type="InterPro" id="IPR037512">
    <property type="entry name" value="PGPase_prok"/>
</dbReference>
<dbReference type="GO" id="GO:0005829">
    <property type="term" value="C:cytosol"/>
    <property type="evidence" value="ECO:0007669"/>
    <property type="project" value="TreeGrafter"/>
</dbReference>
<keyword evidence="12" id="KW-1185">Reference proteome</keyword>
<feature type="binding site" evidence="10">
    <location>
        <position position="9"/>
    </location>
    <ligand>
        <name>Mg(2+)</name>
        <dbReference type="ChEBI" id="CHEBI:18420"/>
    </ligand>
</feature>
<dbReference type="PANTHER" id="PTHR43434:SF1">
    <property type="entry name" value="PHOSPHOGLYCOLATE PHOSPHATASE"/>
    <property type="match status" value="1"/>
</dbReference>
<reference evidence="11 12" key="1">
    <citation type="submission" date="2019-11" db="EMBL/GenBank/DDBJ databases">
        <title>Identification of a novel strain.</title>
        <authorList>
            <person name="Xu Q."/>
            <person name="Wang G."/>
        </authorList>
    </citation>
    <scope>NUCLEOTIDE SEQUENCE [LARGE SCALE GENOMIC DNA]</scope>
    <source>
        <strain evidence="12">xq</strain>
    </source>
</reference>
<dbReference type="GO" id="GO:0008967">
    <property type="term" value="F:phosphoglycolate phosphatase activity"/>
    <property type="evidence" value="ECO:0007669"/>
    <property type="project" value="UniProtKB-UniRule"/>
</dbReference>
<dbReference type="GO" id="GO:0046872">
    <property type="term" value="F:metal ion binding"/>
    <property type="evidence" value="ECO:0007669"/>
    <property type="project" value="UniProtKB-KW"/>
</dbReference>
<comment type="cofactor">
    <cofactor evidence="2 10">
        <name>Mg(2+)</name>
        <dbReference type="ChEBI" id="CHEBI:18420"/>
    </cofactor>
</comment>
<evidence type="ECO:0000313" key="12">
    <source>
        <dbReference type="Proteomes" id="UP000440694"/>
    </source>
</evidence>
<keyword evidence="6 10" id="KW-0479">Metal-binding</keyword>
<evidence type="ECO:0000256" key="6">
    <source>
        <dbReference type="ARBA" id="ARBA00022723"/>
    </source>
</evidence>
<comment type="pathway">
    <text evidence="3 10">Organic acid metabolism; glycolate biosynthesis; glycolate from 2-phosphoglycolate: step 1/1.</text>
</comment>
<evidence type="ECO:0000256" key="5">
    <source>
        <dbReference type="ARBA" id="ARBA00013078"/>
    </source>
</evidence>
<evidence type="ECO:0000256" key="4">
    <source>
        <dbReference type="ARBA" id="ARBA00006171"/>
    </source>
</evidence>
<dbReference type="InterPro" id="IPR050155">
    <property type="entry name" value="HAD-like_hydrolase_sf"/>
</dbReference>
<dbReference type="InterPro" id="IPR023198">
    <property type="entry name" value="PGP-like_dom2"/>
</dbReference>
<dbReference type="Gene3D" id="1.10.150.240">
    <property type="entry name" value="Putative phosphatase, domain 2"/>
    <property type="match status" value="1"/>
</dbReference>
<dbReference type="SFLD" id="SFLDS00003">
    <property type="entry name" value="Haloacid_Dehalogenase"/>
    <property type="match status" value="1"/>
</dbReference>
<dbReference type="PANTHER" id="PTHR43434">
    <property type="entry name" value="PHOSPHOGLYCOLATE PHOSPHATASE"/>
    <property type="match status" value="1"/>
</dbReference>
<evidence type="ECO:0000256" key="1">
    <source>
        <dbReference type="ARBA" id="ARBA00000830"/>
    </source>
</evidence>
<dbReference type="SFLD" id="SFLDG01135">
    <property type="entry name" value="C1.5.6:_HAD__Beta-PGM__Phospha"/>
    <property type="match status" value="1"/>
</dbReference>
<accession>A0A6I3KF43</accession>
<dbReference type="EC" id="3.1.3.18" evidence="5 10"/>
<dbReference type="FunFam" id="3.40.50.1000:FF:000022">
    <property type="entry name" value="Phosphoglycolate phosphatase"/>
    <property type="match status" value="1"/>
</dbReference>
<feature type="active site" description="Nucleophile" evidence="10">
    <location>
        <position position="9"/>
    </location>
</feature>
<name>A0A6I3KF43_9HYPH</name>
<dbReference type="UniPathway" id="UPA00865">
    <property type="reaction ID" value="UER00834"/>
</dbReference>
<protein>
    <recommendedName>
        <fullName evidence="5 10">Phosphoglycolate phosphatase</fullName>
        <shortName evidence="10">PGP</shortName>
        <shortName evidence="10">PGPase</shortName>
        <ecNumber evidence="5 10">3.1.3.18</ecNumber>
    </recommendedName>
</protein>
<feature type="binding site" evidence="10">
    <location>
        <position position="171"/>
    </location>
    <ligand>
        <name>Mg(2+)</name>
        <dbReference type="ChEBI" id="CHEBI:18420"/>
    </ligand>
</feature>
<feature type="binding site" evidence="10">
    <location>
        <position position="11"/>
    </location>
    <ligand>
        <name>Mg(2+)</name>
        <dbReference type="ChEBI" id="CHEBI:18420"/>
    </ligand>
</feature>
<dbReference type="SUPFAM" id="SSF56784">
    <property type="entry name" value="HAD-like"/>
    <property type="match status" value="1"/>
</dbReference>
<organism evidence="11 12">
    <name type="scientific">Hyphomicrobium album</name>
    <dbReference type="NCBI Taxonomy" id="2665159"/>
    <lineage>
        <taxon>Bacteria</taxon>
        <taxon>Pseudomonadati</taxon>
        <taxon>Pseudomonadota</taxon>
        <taxon>Alphaproteobacteria</taxon>
        <taxon>Hyphomicrobiales</taxon>
        <taxon>Hyphomicrobiaceae</taxon>
        <taxon>Hyphomicrobium</taxon>
    </lineage>
</organism>
<keyword evidence="8 10" id="KW-0460">Magnesium</keyword>
<dbReference type="Pfam" id="PF13419">
    <property type="entry name" value="HAD_2"/>
    <property type="match status" value="1"/>
</dbReference>
<dbReference type="NCBIfam" id="TIGR01449">
    <property type="entry name" value="PGP_bact"/>
    <property type="match status" value="1"/>
</dbReference>
<dbReference type="AlphaFoldDB" id="A0A6I3KF43"/>
<evidence type="ECO:0000313" key="11">
    <source>
        <dbReference type="EMBL" id="MTD92786.1"/>
    </source>
</evidence>
<dbReference type="InterPro" id="IPR036412">
    <property type="entry name" value="HAD-like_sf"/>
</dbReference>
<evidence type="ECO:0000256" key="7">
    <source>
        <dbReference type="ARBA" id="ARBA00022801"/>
    </source>
</evidence>
<evidence type="ECO:0000256" key="9">
    <source>
        <dbReference type="ARBA" id="ARBA00023277"/>
    </source>
</evidence>
<dbReference type="GO" id="GO:0006281">
    <property type="term" value="P:DNA repair"/>
    <property type="evidence" value="ECO:0007669"/>
    <property type="project" value="TreeGrafter"/>
</dbReference>
<dbReference type="HAMAP" id="MF_00495">
    <property type="entry name" value="GPH_hydrolase_bact"/>
    <property type="match status" value="1"/>
</dbReference>
<dbReference type="InterPro" id="IPR041492">
    <property type="entry name" value="HAD_2"/>
</dbReference>
<dbReference type="GO" id="GO:0005975">
    <property type="term" value="P:carbohydrate metabolic process"/>
    <property type="evidence" value="ECO:0007669"/>
    <property type="project" value="InterPro"/>
</dbReference>
<evidence type="ECO:0000256" key="10">
    <source>
        <dbReference type="HAMAP-Rule" id="MF_00495"/>
    </source>
</evidence>
<dbReference type="RefSeq" id="WP_154737377.1">
    <property type="nucleotide sequence ID" value="NZ_WMBQ01000001.1"/>
</dbReference>
<dbReference type="SFLD" id="SFLDG01129">
    <property type="entry name" value="C1.5:_HAD__Beta-PGM__Phosphata"/>
    <property type="match status" value="1"/>
</dbReference>
<sequence length="223" mass="24161">MRDLTLVFDLDGTLVDTAPDLVASTNHVLDHLGLPRVDEQTLRPFVGHGARHMIERAVGPAVEAMTPAQHEALLARYLDYYGANIAVGSRPFDGLVPLLEKLKRQGVKLAVCTNKMEHMSRLLLDELDLSRFFVALAGRDTLRNAKPHPEALLGTISMAGGDKARAIMIGDSGVDVATAKAAGIPVIGVSFGYTETPVREYSPDAVIDHFSELEPAIDRLMPN</sequence>
<comment type="similarity">
    <text evidence="4 10">Belongs to the HAD-like hydrolase superfamily. CbbY/CbbZ/Gph/YieH family.</text>
</comment>
<dbReference type="NCBIfam" id="TIGR01549">
    <property type="entry name" value="HAD-SF-IA-v1"/>
    <property type="match status" value="1"/>
</dbReference>
<comment type="caution">
    <text evidence="11">The sequence shown here is derived from an EMBL/GenBank/DDBJ whole genome shotgun (WGS) entry which is preliminary data.</text>
</comment>
<evidence type="ECO:0000256" key="3">
    <source>
        <dbReference type="ARBA" id="ARBA00004818"/>
    </source>
</evidence>
<keyword evidence="9 10" id="KW-0119">Carbohydrate metabolism</keyword>
<dbReference type="GO" id="GO:0046295">
    <property type="term" value="P:glycolate biosynthetic process"/>
    <property type="evidence" value="ECO:0007669"/>
    <property type="project" value="UniProtKB-UniRule"/>
</dbReference>
<dbReference type="InterPro" id="IPR006439">
    <property type="entry name" value="HAD-SF_hydro_IA"/>
</dbReference>
<proteinExistence type="inferred from homology"/>